<reference evidence="2 3" key="1">
    <citation type="submission" date="2019-08" db="EMBL/GenBank/DDBJ databases">
        <title>The genome of the soybean aphid Biotype 1, its phylome, world population structure and adaptation to the North American continent.</title>
        <authorList>
            <person name="Giordano R."/>
            <person name="Donthu R.K."/>
            <person name="Hernandez A.G."/>
            <person name="Wright C.L."/>
            <person name="Zimin A.V."/>
        </authorList>
    </citation>
    <scope>NUCLEOTIDE SEQUENCE [LARGE SCALE GENOMIC DNA]</scope>
    <source>
        <tissue evidence="2">Whole aphids</tissue>
    </source>
</reference>
<keyword evidence="3" id="KW-1185">Reference proteome</keyword>
<gene>
    <name evidence="2" type="ORF">AGLY_001795</name>
</gene>
<evidence type="ECO:0000313" key="3">
    <source>
        <dbReference type="Proteomes" id="UP000475862"/>
    </source>
</evidence>
<keyword evidence="1" id="KW-0732">Signal</keyword>
<comment type="caution">
    <text evidence="2">The sequence shown here is derived from an EMBL/GenBank/DDBJ whole genome shotgun (WGS) entry which is preliminary data.</text>
</comment>
<dbReference type="AlphaFoldDB" id="A0A6G0U7A6"/>
<proteinExistence type="predicted"/>
<protein>
    <submittedName>
        <fullName evidence="2">Uncharacterized protein</fullName>
    </submittedName>
</protein>
<sequence length="186" mass="21601">MEWQNYHTQIFFFYLNLQLLRPSECHPSAQEPQVYRNQVYFSFLTTCLLSLSQRCGINNLSKSLNLLIPQFLEGFTESLGDLLLIKFFNSLKIPGKIFLFGGVSIYFMILKPSSATMDTLGSNCTLLISSTSLSILITEIDHWLDSPFHVMYYILDLDFQFPSMKLAQKSIKKTMDLEETRYENYL</sequence>
<evidence type="ECO:0000256" key="1">
    <source>
        <dbReference type="SAM" id="SignalP"/>
    </source>
</evidence>
<dbReference type="EMBL" id="VYZN01000003">
    <property type="protein sequence ID" value="KAE9544106.1"/>
    <property type="molecule type" value="Genomic_DNA"/>
</dbReference>
<dbReference type="Proteomes" id="UP000475862">
    <property type="component" value="Unassembled WGS sequence"/>
</dbReference>
<organism evidence="2 3">
    <name type="scientific">Aphis glycines</name>
    <name type="common">Soybean aphid</name>
    <dbReference type="NCBI Taxonomy" id="307491"/>
    <lineage>
        <taxon>Eukaryota</taxon>
        <taxon>Metazoa</taxon>
        <taxon>Ecdysozoa</taxon>
        <taxon>Arthropoda</taxon>
        <taxon>Hexapoda</taxon>
        <taxon>Insecta</taxon>
        <taxon>Pterygota</taxon>
        <taxon>Neoptera</taxon>
        <taxon>Paraneoptera</taxon>
        <taxon>Hemiptera</taxon>
        <taxon>Sternorrhyncha</taxon>
        <taxon>Aphidomorpha</taxon>
        <taxon>Aphidoidea</taxon>
        <taxon>Aphididae</taxon>
        <taxon>Aphidini</taxon>
        <taxon>Aphis</taxon>
        <taxon>Aphis</taxon>
    </lineage>
</organism>
<feature type="chain" id="PRO_5026319465" evidence="1">
    <location>
        <begin position="26"/>
        <end position="186"/>
    </location>
</feature>
<feature type="signal peptide" evidence="1">
    <location>
        <begin position="1"/>
        <end position="25"/>
    </location>
</feature>
<accession>A0A6G0U7A6</accession>
<evidence type="ECO:0000313" key="2">
    <source>
        <dbReference type="EMBL" id="KAE9544106.1"/>
    </source>
</evidence>
<name>A0A6G0U7A6_APHGL</name>